<dbReference type="AlphaFoldDB" id="A0AAE1Y0W4"/>
<comment type="caution">
    <text evidence="1">The sequence shown here is derived from an EMBL/GenBank/DDBJ whole genome shotgun (WGS) entry which is preliminary data.</text>
</comment>
<dbReference type="PANTHER" id="PTHR31161">
    <property type="entry name" value="PROTEIN GRAVITROPIC IN THE LIGHT 1"/>
    <property type="match status" value="1"/>
</dbReference>
<accession>A0AAE1Y0W4</accession>
<dbReference type="EMBL" id="JACGWO010000008">
    <property type="protein sequence ID" value="KAK4421139.1"/>
    <property type="molecule type" value="Genomic_DNA"/>
</dbReference>
<reference evidence="1" key="2">
    <citation type="journal article" date="2024" name="Plant">
        <title>Genomic evolution and insights into agronomic trait innovations of Sesamum species.</title>
        <authorList>
            <person name="Miao H."/>
            <person name="Wang L."/>
            <person name="Qu L."/>
            <person name="Liu H."/>
            <person name="Sun Y."/>
            <person name="Le M."/>
            <person name="Wang Q."/>
            <person name="Wei S."/>
            <person name="Zheng Y."/>
            <person name="Lin W."/>
            <person name="Duan Y."/>
            <person name="Cao H."/>
            <person name="Xiong S."/>
            <person name="Wang X."/>
            <person name="Wei L."/>
            <person name="Li C."/>
            <person name="Ma Q."/>
            <person name="Ju M."/>
            <person name="Zhao R."/>
            <person name="Li G."/>
            <person name="Mu C."/>
            <person name="Tian Q."/>
            <person name="Mei H."/>
            <person name="Zhang T."/>
            <person name="Gao T."/>
            <person name="Zhang H."/>
        </authorList>
    </citation>
    <scope>NUCLEOTIDE SEQUENCE</scope>
    <source>
        <strain evidence="1">3651</strain>
    </source>
</reference>
<dbReference type="Proteomes" id="UP001293254">
    <property type="component" value="Unassembled WGS sequence"/>
</dbReference>
<sequence length="235" mass="26890">MESANWDIEAAANAIQPDIRFINRDHRAFAFESFVCREIFAGFNDPNFSVQTNEQSLPKENHQRRIFFFEQFKKLRSVNLIHFLKQNPNSLFGKFLKSKYLHFVHPKMEFSFSGNLNQRKMVNSGNAPETDKIPDISEVYMQSVTEDIFAAAATEIFGWRSRFGSGFKLNQTVVQSQLWELDLSKKPILVNPCFFIQNLNENGVDRILQKGVNLKWQFLDGGGKGGTAAAAAREL</sequence>
<dbReference type="GO" id="GO:0009959">
    <property type="term" value="P:negative gravitropism"/>
    <property type="evidence" value="ECO:0007669"/>
    <property type="project" value="InterPro"/>
</dbReference>
<protein>
    <submittedName>
        <fullName evidence="1">Uncharacterized protein</fullName>
    </submittedName>
</protein>
<reference evidence="1" key="1">
    <citation type="submission" date="2020-06" db="EMBL/GenBank/DDBJ databases">
        <authorList>
            <person name="Li T."/>
            <person name="Hu X."/>
            <person name="Zhang T."/>
            <person name="Song X."/>
            <person name="Zhang H."/>
            <person name="Dai N."/>
            <person name="Sheng W."/>
            <person name="Hou X."/>
            <person name="Wei L."/>
        </authorList>
    </citation>
    <scope>NUCLEOTIDE SEQUENCE</scope>
    <source>
        <strain evidence="1">3651</strain>
        <tissue evidence="1">Leaf</tissue>
    </source>
</reference>
<organism evidence="1 2">
    <name type="scientific">Sesamum alatum</name>
    <dbReference type="NCBI Taxonomy" id="300844"/>
    <lineage>
        <taxon>Eukaryota</taxon>
        <taxon>Viridiplantae</taxon>
        <taxon>Streptophyta</taxon>
        <taxon>Embryophyta</taxon>
        <taxon>Tracheophyta</taxon>
        <taxon>Spermatophyta</taxon>
        <taxon>Magnoliopsida</taxon>
        <taxon>eudicotyledons</taxon>
        <taxon>Gunneridae</taxon>
        <taxon>Pentapetalae</taxon>
        <taxon>asterids</taxon>
        <taxon>lamiids</taxon>
        <taxon>Lamiales</taxon>
        <taxon>Pedaliaceae</taxon>
        <taxon>Sesamum</taxon>
    </lineage>
</organism>
<dbReference type="InterPro" id="IPR040225">
    <property type="entry name" value="GIL1-like"/>
</dbReference>
<keyword evidence="2" id="KW-1185">Reference proteome</keyword>
<evidence type="ECO:0000313" key="2">
    <source>
        <dbReference type="Proteomes" id="UP001293254"/>
    </source>
</evidence>
<evidence type="ECO:0000313" key="1">
    <source>
        <dbReference type="EMBL" id="KAK4421139.1"/>
    </source>
</evidence>
<gene>
    <name evidence="1" type="ORF">Salat_2064400</name>
</gene>
<proteinExistence type="predicted"/>
<dbReference type="GO" id="GO:0009639">
    <property type="term" value="P:response to red or far red light"/>
    <property type="evidence" value="ECO:0007669"/>
    <property type="project" value="InterPro"/>
</dbReference>
<name>A0AAE1Y0W4_9LAMI</name>